<evidence type="ECO:0000313" key="1">
    <source>
        <dbReference type="EMBL" id="KAK1375439.1"/>
    </source>
</evidence>
<keyword evidence="2" id="KW-1185">Reference proteome</keyword>
<comment type="caution">
    <text evidence="1">The sequence shown here is derived from an EMBL/GenBank/DDBJ whole genome shotgun (WGS) entry which is preliminary data.</text>
</comment>
<name>A0AAD8MJZ5_9APIA</name>
<organism evidence="1 2">
    <name type="scientific">Heracleum sosnowskyi</name>
    <dbReference type="NCBI Taxonomy" id="360622"/>
    <lineage>
        <taxon>Eukaryota</taxon>
        <taxon>Viridiplantae</taxon>
        <taxon>Streptophyta</taxon>
        <taxon>Embryophyta</taxon>
        <taxon>Tracheophyta</taxon>
        <taxon>Spermatophyta</taxon>
        <taxon>Magnoliopsida</taxon>
        <taxon>eudicotyledons</taxon>
        <taxon>Gunneridae</taxon>
        <taxon>Pentapetalae</taxon>
        <taxon>asterids</taxon>
        <taxon>campanulids</taxon>
        <taxon>Apiales</taxon>
        <taxon>Apiaceae</taxon>
        <taxon>Apioideae</taxon>
        <taxon>apioid superclade</taxon>
        <taxon>Tordylieae</taxon>
        <taxon>Tordyliinae</taxon>
        <taxon>Heracleum</taxon>
    </lineage>
</organism>
<reference evidence="1" key="1">
    <citation type="submission" date="2023-02" db="EMBL/GenBank/DDBJ databases">
        <title>Genome of toxic invasive species Heracleum sosnowskyi carries increased number of genes despite the absence of recent whole-genome duplications.</title>
        <authorList>
            <person name="Schelkunov M."/>
            <person name="Shtratnikova V."/>
            <person name="Makarenko M."/>
            <person name="Klepikova A."/>
            <person name="Omelchenko D."/>
            <person name="Novikova G."/>
            <person name="Obukhova E."/>
            <person name="Bogdanov V."/>
            <person name="Penin A."/>
            <person name="Logacheva M."/>
        </authorList>
    </citation>
    <scope>NUCLEOTIDE SEQUENCE</scope>
    <source>
        <strain evidence="1">Hsosn_3</strain>
        <tissue evidence="1">Leaf</tissue>
    </source>
</reference>
<dbReference type="AlphaFoldDB" id="A0AAD8MJZ5"/>
<proteinExistence type="predicted"/>
<dbReference type="Proteomes" id="UP001237642">
    <property type="component" value="Unassembled WGS sequence"/>
</dbReference>
<protein>
    <submittedName>
        <fullName evidence="1">U-box domain-containing protein 17-like</fullName>
    </submittedName>
</protein>
<dbReference type="EMBL" id="JAUIZM010000007">
    <property type="protein sequence ID" value="KAK1375439.1"/>
    <property type="molecule type" value="Genomic_DNA"/>
</dbReference>
<sequence>MASSAIFSSLRRRKSPTFQAFVTPVDLTEMALLATLTAVSSEIVSSFSGKFLVFQRRNSRSLVRKIEFHDLNQEILTLLDVFPWDDLGLSDDVMEQIELLQKQSRKAKLLIDKQDEVLRCKFYSFLDEFEGGRIPDSVELYRFFVERLGIMDVKSFVVEIEFLEERIVNHEGDIEPMASVLNGFVALARYSRFLIFGFENDEMEVGFGKNKKVKRRPNV</sequence>
<gene>
    <name evidence="1" type="ORF">POM88_031632</name>
</gene>
<accession>A0AAD8MJZ5</accession>
<evidence type="ECO:0000313" key="2">
    <source>
        <dbReference type="Proteomes" id="UP001237642"/>
    </source>
</evidence>
<reference evidence="1" key="2">
    <citation type="submission" date="2023-05" db="EMBL/GenBank/DDBJ databases">
        <authorList>
            <person name="Schelkunov M.I."/>
        </authorList>
    </citation>
    <scope>NUCLEOTIDE SEQUENCE</scope>
    <source>
        <strain evidence="1">Hsosn_3</strain>
        <tissue evidence="1">Leaf</tissue>
    </source>
</reference>